<reference evidence="3" key="1">
    <citation type="journal article" date="2018" name="Nat. Microbiol.">
        <title>Leveraging single-cell genomics to expand the fungal tree of life.</title>
        <authorList>
            <person name="Ahrendt S.R."/>
            <person name="Quandt C.A."/>
            <person name="Ciobanu D."/>
            <person name="Clum A."/>
            <person name="Salamov A."/>
            <person name="Andreopoulos B."/>
            <person name="Cheng J.F."/>
            <person name="Woyke T."/>
            <person name="Pelin A."/>
            <person name="Henrissat B."/>
            <person name="Reynolds N.K."/>
            <person name="Benny G.L."/>
            <person name="Smith M.E."/>
            <person name="James T.Y."/>
            <person name="Grigoriev I.V."/>
        </authorList>
    </citation>
    <scope>NUCLEOTIDE SEQUENCE [LARGE SCALE GENOMIC DNA]</scope>
</reference>
<accession>A0A4P9WNR2</accession>
<proteinExistence type="predicted"/>
<feature type="region of interest" description="Disordered" evidence="1">
    <location>
        <begin position="78"/>
        <end position="104"/>
    </location>
</feature>
<sequence>MHGHQSVARAIVSSVAAGCHSGAPNGEDMKGGSIQRSSVSRLLGLEVAIIGLCPLVAPNGSFPVLALGNLDRGHLAPKSRQCRGPDMWDEGRGERGTPLLSSSVGSAEETMTAPFVVRVGAAGQTHRAAQSGKIKIGQTATGVTCCGFVSFRSKEKDFREPAAQKGQKHVKVRGCHQGGFWTPAHGEREACLAASHFSMVLVRKENVDIGSSK</sequence>
<keyword evidence="3" id="KW-1185">Reference proteome</keyword>
<dbReference type="AlphaFoldDB" id="A0A4P9WNR2"/>
<evidence type="ECO:0000313" key="2">
    <source>
        <dbReference type="EMBL" id="RKO93338.1"/>
    </source>
</evidence>
<evidence type="ECO:0000313" key="3">
    <source>
        <dbReference type="Proteomes" id="UP000269721"/>
    </source>
</evidence>
<evidence type="ECO:0000256" key="1">
    <source>
        <dbReference type="SAM" id="MobiDB-lite"/>
    </source>
</evidence>
<name>A0A4P9WNR2_9FUNG</name>
<organism evidence="2 3">
    <name type="scientific">Blyttiomyces helicus</name>
    <dbReference type="NCBI Taxonomy" id="388810"/>
    <lineage>
        <taxon>Eukaryota</taxon>
        <taxon>Fungi</taxon>
        <taxon>Fungi incertae sedis</taxon>
        <taxon>Chytridiomycota</taxon>
        <taxon>Chytridiomycota incertae sedis</taxon>
        <taxon>Chytridiomycetes</taxon>
        <taxon>Chytridiomycetes incertae sedis</taxon>
        <taxon>Blyttiomyces</taxon>
    </lineage>
</organism>
<dbReference type="EMBL" id="KZ994279">
    <property type="protein sequence ID" value="RKO93338.1"/>
    <property type="molecule type" value="Genomic_DNA"/>
</dbReference>
<protein>
    <submittedName>
        <fullName evidence="2">Uncharacterized protein</fullName>
    </submittedName>
</protein>
<dbReference type="Proteomes" id="UP000269721">
    <property type="component" value="Unassembled WGS sequence"/>
</dbReference>
<gene>
    <name evidence="2" type="ORF">BDK51DRAFT_37767</name>
</gene>